<proteinExistence type="predicted"/>
<name>A0A0E9W241_ANGAN</name>
<reference evidence="2" key="2">
    <citation type="journal article" date="2015" name="Fish Shellfish Immunol.">
        <title>Early steps in the European eel (Anguilla anguilla)-Vibrio vulnificus interaction in the gills: Role of the RtxA13 toxin.</title>
        <authorList>
            <person name="Callol A."/>
            <person name="Pajuelo D."/>
            <person name="Ebbesson L."/>
            <person name="Teles M."/>
            <person name="MacKenzie S."/>
            <person name="Amaro C."/>
        </authorList>
    </citation>
    <scope>NUCLEOTIDE SEQUENCE</scope>
</reference>
<dbReference type="AlphaFoldDB" id="A0A0E9W241"/>
<organism evidence="2">
    <name type="scientific">Anguilla anguilla</name>
    <name type="common">European freshwater eel</name>
    <name type="synonym">Muraena anguilla</name>
    <dbReference type="NCBI Taxonomy" id="7936"/>
    <lineage>
        <taxon>Eukaryota</taxon>
        <taxon>Metazoa</taxon>
        <taxon>Chordata</taxon>
        <taxon>Craniata</taxon>
        <taxon>Vertebrata</taxon>
        <taxon>Euteleostomi</taxon>
        <taxon>Actinopterygii</taxon>
        <taxon>Neopterygii</taxon>
        <taxon>Teleostei</taxon>
        <taxon>Anguilliformes</taxon>
        <taxon>Anguillidae</taxon>
        <taxon>Anguilla</taxon>
    </lineage>
</organism>
<protein>
    <submittedName>
        <fullName evidence="2">Uncharacterized protein</fullName>
    </submittedName>
</protein>
<sequence>MGKTKDFNKLRQGTKSLTGRNLQTTKSSKKQDKNTETQKRGKTGQVGHRQANNR</sequence>
<dbReference type="EMBL" id="GBXM01024123">
    <property type="protein sequence ID" value="JAH84454.1"/>
    <property type="molecule type" value="Transcribed_RNA"/>
</dbReference>
<feature type="compositionally biased region" description="Basic and acidic residues" evidence="1">
    <location>
        <begin position="29"/>
        <end position="39"/>
    </location>
</feature>
<evidence type="ECO:0000313" key="2">
    <source>
        <dbReference type="EMBL" id="JAH84454.1"/>
    </source>
</evidence>
<accession>A0A0E9W241</accession>
<feature type="compositionally biased region" description="Polar residues" evidence="1">
    <location>
        <begin position="11"/>
        <end position="26"/>
    </location>
</feature>
<feature type="region of interest" description="Disordered" evidence="1">
    <location>
        <begin position="1"/>
        <end position="54"/>
    </location>
</feature>
<evidence type="ECO:0000256" key="1">
    <source>
        <dbReference type="SAM" id="MobiDB-lite"/>
    </source>
</evidence>
<reference evidence="2" key="1">
    <citation type="submission" date="2014-11" db="EMBL/GenBank/DDBJ databases">
        <authorList>
            <person name="Amaro Gonzalez C."/>
        </authorList>
    </citation>
    <scope>NUCLEOTIDE SEQUENCE</scope>
</reference>